<reference evidence="1 2" key="1">
    <citation type="journal article" date="2018" name="Sci. Rep.">
        <title>A novel species of the marine cyanobacterium Acaryochloris with a unique pigment content and lifestyle.</title>
        <authorList>
            <person name="Partensky F."/>
            <person name="Six C."/>
            <person name="Ratin M."/>
            <person name="Garczarek L."/>
            <person name="Vaulot D."/>
            <person name="Probert I."/>
            <person name="Calteau A."/>
            <person name="Gourvil P."/>
            <person name="Marie D."/>
            <person name="Grebert T."/>
            <person name="Bouchier C."/>
            <person name="Le Panse S."/>
            <person name="Gachenot M."/>
            <person name="Rodriguez F."/>
            <person name="Garrido J.L."/>
        </authorList>
    </citation>
    <scope>NUCLEOTIDE SEQUENCE [LARGE SCALE GENOMIC DNA]</scope>
    <source>
        <strain evidence="1 2">RCC1774</strain>
    </source>
</reference>
<protein>
    <submittedName>
        <fullName evidence="1">Uncharacterized protein</fullName>
    </submittedName>
</protein>
<dbReference type="RefSeq" id="WP_110989302.1">
    <property type="nucleotide sequence ID" value="NZ_CAWNWM010000064.1"/>
</dbReference>
<name>A0A2W1J642_9CYAN</name>
<accession>A0A2W1J642</accession>
<sequence>MVDPQTSSLRQSPRYTNEELIQHFVKGFTQGNPPSLSNSTLQTKALQQGVQLLAGHDAILTAYWQDPPLRAVVKHTTPYGELIKQALLAESFYPLSQTEQSQQYIYQYCNPPHGYYLNCTTAKELWRLSWGRGAGLRSGISLDLLVWGGRASRSHENWRSLQRIDCEQGNLKIKLLGGTFSVESSELVVWAKKQPLHSKTNEQRTRTRLRGYYRLQN</sequence>
<proteinExistence type="predicted"/>
<dbReference type="AlphaFoldDB" id="A0A2W1J642"/>
<dbReference type="OrthoDB" id="564985at2"/>
<evidence type="ECO:0000313" key="2">
    <source>
        <dbReference type="Proteomes" id="UP000248857"/>
    </source>
</evidence>
<dbReference type="EMBL" id="PQWO01000064">
    <property type="protein sequence ID" value="PZD70143.1"/>
    <property type="molecule type" value="Genomic_DNA"/>
</dbReference>
<keyword evidence="2" id="KW-1185">Reference proteome</keyword>
<comment type="caution">
    <text evidence="1">The sequence shown here is derived from an EMBL/GenBank/DDBJ whole genome shotgun (WGS) entry which is preliminary data.</text>
</comment>
<gene>
    <name evidence="1" type="ORF">C1752_17776</name>
</gene>
<dbReference type="Proteomes" id="UP000248857">
    <property type="component" value="Unassembled WGS sequence"/>
</dbReference>
<evidence type="ECO:0000313" key="1">
    <source>
        <dbReference type="EMBL" id="PZD70143.1"/>
    </source>
</evidence>
<organism evidence="1 2">
    <name type="scientific">Acaryochloris thomasi RCC1774</name>
    <dbReference type="NCBI Taxonomy" id="1764569"/>
    <lineage>
        <taxon>Bacteria</taxon>
        <taxon>Bacillati</taxon>
        <taxon>Cyanobacteriota</taxon>
        <taxon>Cyanophyceae</taxon>
        <taxon>Acaryochloridales</taxon>
        <taxon>Acaryochloridaceae</taxon>
        <taxon>Acaryochloris</taxon>
        <taxon>Acaryochloris thomasi</taxon>
    </lineage>
</organism>